<reference evidence="4" key="1">
    <citation type="submission" date="2020-08" db="EMBL/GenBank/DDBJ databases">
        <title>Whole genome shotgun sequence of Polymorphospora rubra NBRC 101157.</title>
        <authorList>
            <person name="Komaki H."/>
            <person name="Tamura T."/>
        </authorList>
    </citation>
    <scope>NUCLEOTIDE SEQUENCE</scope>
    <source>
        <strain evidence="4">NBRC 101157</strain>
    </source>
</reference>
<dbReference type="AlphaFoldDB" id="A0A810MSE5"/>
<dbReference type="PIRSF" id="PIRSF000398">
    <property type="entry name" value="M_m6A_EcoRV"/>
    <property type="match status" value="1"/>
</dbReference>
<evidence type="ECO:0000313" key="4">
    <source>
        <dbReference type="EMBL" id="BCJ64127.1"/>
    </source>
</evidence>
<dbReference type="InterPro" id="IPR012327">
    <property type="entry name" value="MeTrfase_D12"/>
</dbReference>
<keyword evidence="2" id="KW-0808">Transferase</keyword>
<dbReference type="PRINTS" id="PR00505">
    <property type="entry name" value="D12N6MTFRASE"/>
</dbReference>
<name>A0A810MSE5_9ACTN</name>
<evidence type="ECO:0000256" key="1">
    <source>
        <dbReference type="ARBA" id="ARBA00022603"/>
    </source>
</evidence>
<gene>
    <name evidence="4" type="ORF">Prubr_11480</name>
</gene>
<dbReference type="GO" id="GO:0032259">
    <property type="term" value="P:methylation"/>
    <property type="evidence" value="ECO:0007669"/>
    <property type="project" value="UniProtKB-KW"/>
</dbReference>
<dbReference type="EMBL" id="AP023359">
    <property type="protein sequence ID" value="BCJ64127.1"/>
    <property type="molecule type" value="Genomic_DNA"/>
</dbReference>
<sequence length="281" mass="31774">MKPPFAYFGGKTNLAERIVTLLPAHKHYVEPYCGSLAVLLAKQPAKMETVNDLDHELITWWRILRDRPDDLARVCALTPHSRTEYVAARHRRLDDELEVARRVWVMLSQGRGLTLRPGKTGWKHYVFPFGSSLGMPGYLEAYVDRIAAAADRLSMVSLECLPALDLIRKYGKEPDVLLYVDPPYLGTTRDHRNNYRHEMKSEADHRALAEVLLEARAAVVLSGYASDLYDRDLYAGWDRHTLSAFTGNSSGDRSRTEVLWSNRPLGTQSALFDLATAPAHL</sequence>
<keyword evidence="1 4" id="KW-0489">Methyltransferase</keyword>
<dbReference type="Gene3D" id="3.40.50.150">
    <property type="entry name" value="Vaccinia Virus protein VP39"/>
    <property type="match status" value="2"/>
</dbReference>
<dbReference type="GO" id="GO:0009007">
    <property type="term" value="F:site-specific DNA-methyltransferase (adenine-specific) activity"/>
    <property type="evidence" value="ECO:0007669"/>
    <property type="project" value="UniProtKB-EC"/>
</dbReference>
<dbReference type="Pfam" id="PF02086">
    <property type="entry name" value="MethyltransfD12"/>
    <property type="match status" value="1"/>
</dbReference>
<protein>
    <submittedName>
        <fullName evidence="4">DNA methyltransferase</fullName>
    </submittedName>
</protein>
<dbReference type="InterPro" id="IPR029063">
    <property type="entry name" value="SAM-dependent_MTases_sf"/>
</dbReference>
<dbReference type="REBASE" id="481116">
    <property type="entry name" value="M.Pru101157ORF11480P"/>
</dbReference>
<dbReference type="SUPFAM" id="SSF53335">
    <property type="entry name" value="S-adenosyl-L-methionine-dependent methyltransferases"/>
    <property type="match status" value="1"/>
</dbReference>
<organism evidence="4 5">
    <name type="scientific">Polymorphospora rubra</name>
    <dbReference type="NCBI Taxonomy" id="338584"/>
    <lineage>
        <taxon>Bacteria</taxon>
        <taxon>Bacillati</taxon>
        <taxon>Actinomycetota</taxon>
        <taxon>Actinomycetes</taxon>
        <taxon>Micromonosporales</taxon>
        <taxon>Micromonosporaceae</taxon>
        <taxon>Polymorphospora</taxon>
    </lineage>
</organism>
<dbReference type="GO" id="GO:1904047">
    <property type="term" value="F:S-adenosyl-L-methionine binding"/>
    <property type="evidence" value="ECO:0007669"/>
    <property type="project" value="TreeGrafter"/>
</dbReference>
<evidence type="ECO:0000313" key="5">
    <source>
        <dbReference type="Proteomes" id="UP000680866"/>
    </source>
</evidence>
<proteinExistence type="predicted"/>
<dbReference type="PANTHER" id="PTHR30481:SF4">
    <property type="entry name" value="SITE-SPECIFIC DNA-METHYLTRANSFERASE (ADENINE-SPECIFIC)"/>
    <property type="match status" value="1"/>
</dbReference>
<evidence type="ECO:0000256" key="2">
    <source>
        <dbReference type="ARBA" id="ARBA00022679"/>
    </source>
</evidence>
<keyword evidence="3" id="KW-0949">S-adenosyl-L-methionine</keyword>
<dbReference type="GO" id="GO:0006298">
    <property type="term" value="P:mismatch repair"/>
    <property type="evidence" value="ECO:0007669"/>
    <property type="project" value="TreeGrafter"/>
</dbReference>
<dbReference type="GO" id="GO:0043565">
    <property type="term" value="F:sequence-specific DNA binding"/>
    <property type="evidence" value="ECO:0007669"/>
    <property type="project" value="TreeGrafter"/>
</dbReference>
<dbReference type="Proteomes" id="UP000680866">
    <property type="component" value="Chromosome"/>
</dbReference>
<dbReference type="RefSeq" id="WP_212822286.1">
    <property type="nucleotide sequence ID" value="NZ_AP023359.1"/>
</dbReference>
<dbReference type="InterPro" id="IPR012263">
    <property type="entry name" value="M_m6A_EcoRV"/>
</dbReference>
<dbReference type="KEGG" id="pry:Prubr_11480"/>
<dbReference type="GO" id="GO:0009307">
    <property type="term" value="P:DNA restriction-modification system"/>
    <property type="evidence" value="ECO:0007669"/>
    <property type="project" value="InterPro"/>
</dbReference>
<dbReference type="PANTHER" id="PTHR30481">
    <property type="entry name" value="DNA ADENINE METHYLASE"/>
    <property type="match status" value="1"/>
</dbReference>
<accession>A0A810MSE5</accession>
<evidence type="ECO:0000256" key="3">
    <source>
        <dbReference type="ARBA" id="ARBA00022691"/>
    </source>
</evidence>
<keyword evidence="5" id="KW-1185">Reference proteome</keyword>